<sequence length="235" mass="27378">MVIAVDAHKLAYMALPKAGCSSVKEALARLDPSVKLPKRRHITLYTWHDLYPTSRFRQHRFKRYADYWRFCVVRDPVRRLLSVYTNRVLQFGDLRKSTKMRAGPDWLTGIARDPSPDEFFQNLDVYKKASSSVKHHSIDAWLFVGRDLGVYDKVYKTEDLGQLAYDLSLLTRQPVAMPRRNTSEMRLRLEDLQDKTIDAVRPFLDSEYSYLSEFYDNPLGARVHASCAMPIRRVS</sequence>
<keyword evidence="5" id="KW-0333">Golgi apparatus</keyword>
<evidence type="ECO:0000313" key="8">
    <source>
        <dbReference type="EMBL" id="SMX38670.1"/>
    </source>
</evidence>
<dbReference type="RefSeq" id="WP_097803992.1">
    <property type="nucleotide sequence ID" value="NZ_FXYH01000004.1"/>
</dbReference>
<dbReference type="AlphaFoldDB" id="A0A238K6Z4"/>
<dbReference type="GO" id="GO:0008146">
    <property type="term" value="F:sulfotransferase activity"/>
    <property type="evidence" value="ECO:0007669"/>
    <property type="project" value="InterPro"/>
</dbReference>
<dbReference type="InterPro" id="IPR005331">
    <property type="entry name" value="Sulfotransferase"/>
</dbReference>
<keyword evidence="2 8" id="KW-0808">Transferase</keyword>
<dbReference type="OrthoDB" id="554104at2"/>
<organism evidence="8 9">
    <name type="scientific">Pelagimonas varians</name>
    <dbReference type="NCBI Taxonomy" id="696760"/>
    <lineage>
        <taxon>Bacteria</taxon>
        <taxon>Pseudomonadati</taxon>
        <taxon>Pseudomonadota</taxon>
        <taxon>Alphaproteobacteria</taxon>
        <taxon>Rhodobacterales</taxon>
        <taxon>Roseobacteraceae</taxon>
        <taxon>Pelagimonas</taxon>
    </lineage>
</organism>
<keyword evidence="3" id="KW-0812">Transmembrane</keyword>
<evidence type="ECO:0000256" key="5">
    <source>
        <dbReference type="ARBA" id="ARBA00023034"/>
    </source>
</evidence>
<protein>
    <submittedName>
        <fullName evidence="8">Sulfotransferase family protein</fullName>
    </submittedName>
</protein>
<gene>
    <name evidence="8" type="ORF">PEV8663_01482</name>
</gene>
<evidence type="ECO:0000313" key="9">
    <source>
        <dbReference type="Proteomes" id="UP000220836"/>
    </source>
</evidence>
<reference evidence="8 9" key="1">
    <citation type="submission" date="2017-05" db="EMBL/GenBank/DDBJ databases">
        <authorList>
            <person name="Song R."/>
            <person name="Chenine A.L."/>
            <person name="Ruprecht R.M."/>
        </authorList>
    </citation>
    <scope>NUCLEOTIDE SEQUENCE [LARGE SCALE GENOMIC DNA]</scope>
    <source>
        <strain evidence="8 9">CECT 8663</strain>
    </source>
</reference>
<keyword evidence="9" id="KW-1185">Reference proteome</keyword>
<dbReference type="PANTHER" id="PTHR12137">
    <property type="entry name" value="CARBOHYDRATE SULFOTRANSFERASE"/>
    <property type="match status" value="1"/>
</dbReference>
<evidence type="ECO:0000256" key="3">
    <source>
        <dbReference type="ARBA" id="ARBA00022692"/>
    </source>
</evidence>
<dbReference type="Proteomes" id="UP000220836">
    <property type="component" value="Unassembled WGS sequence"/>
</dbReference>
<dbReference type="PANTHER" id="PTHR12137:SF54">
    <property type="entry name" value="CARBOHYDRATE SULFOTRANSFERASE"/>
    <property type="match status" value="1"/>
</dbReference>
<evidence type="ECO:0000256" key="6">
    <source>
        <dbReference type="ARBA" id="ARBA00023136"/>
    </source>
</evidence>
<evidence type="ECO:0000256" key="1">
    <source>
        <dbReference type="ARBA" id="ARBA00004323"/>
    </source>
</evidence>
<comment type="subcellular location">
    <subcellularLocation>
        <location evidence="1">Golgi apparatus membrane</location>
        <topology evidence="1">Single-pass type II membrane protein</topology>
    </subcellularLocation>
</comment>
<evidence type="ECO:0000256" key="2">
    <source>
        <dbReference type="ARBA" id="ARBA00022679"/>
    </source>
</evidence>
<name>A0A238K6Z4_9RHOB</name>
<keyword evidence="4" id="KW-1133">Transmembrane helix</keyword>
<keyword evidence="7" id="KW-0325">Glycoprotein</keyword>
<dbReference type="InterPro" id="IPR018011">
    <property type="entry name" value="Carb_sulfotrans_8-10"/>
</dbReference>
<evidence type="ECO:0000256" key="7">
    <source>
        <dbReference type="ARBA" id="ARBA00023180"/>
    </source>
</evidence>
<accession>A0A238K6Z4</accession>
<dbReference type="GO" id="GO:0016051">
    <property type="term" value="P:carbohydrate biosynthetic process"/>
    <property type="evidence" value="ECO:0007669"/>
    <property type="project" value="InterPro"/>
</dbReference>
<proteinExistence type="predicted"/>
<evidence type="ECO:0000256" key="4">
    <source>
        <dbReference type="ARBA" id="ARBA00022989"/>
    </source>
</evidence>
<dbReference type="Pfam" id="PF03567">
    <property type="entry name" value="Sulfotransfer_2"/>
    <property type="match status" value="1"/>
</dbReference>
<dbReference type="EMBL" id="FXYH01000004">
    <property type="protein sequence ID" value="SMX38670.1"/>
    <property type="molecule type" value="Genomic_DNA"/>
</dbReference>
<dbReference type="GO" id="GO:0016020">
    <property type="term" value="C:membrane"/>
    <property type="evidence" value="ECO:0007669"/>
    <property type="project" value="InterPro"/>
</dbReference>
<keyword evidence="6" id="KW-0472">Membrane</keyword>